<gene>
    <name evidence="3" type="ORF">D0Z07_3975</name>
</gene>
<dbReference type="AlphaFoldDB" id="A0A9P7AXS7"/>
<evidence type="ECO:0000259" key="2">
    <source>
        <dbReference type="Pfam" id="PF00248"/>
    </source>
</evidence>
<organism evidence="3 4">
    <name type="scientific">Hyphodiscus hymeniophilus</name>
    <dbReference type="NCBI Taxonomy" id="353542"/>
    <lineage>
        <taxon>Eukaryota</taxon>
        <taxon>Fungi</taxon>
        <taxon>Dikarya</taxon>
        <taxon>Ascomycota</taxon>
        <taxon>Pezizomycotina</taxon>
        <taxon>Leotiomycetes</taxon>
        <taxon>Helotiales</taxon>
        <taxon>Hyphodiscaceae</taxon>
        <taxon>Hyphodiscus</taxon>
    </lineage>
</organism>
<dbReference type="Proteomes" id="UP000785200">
    <property type="component" value="Unassembled WGS sequence"/>
</dbReference>
<evidence type="ECO:0000256" key="1">
    <source>
        <dbReference type="ARBA" id="ARBA00023002"/>
    </source>
</evidence>
<dbReference type="EMBL" id="VNKQ01000007">
    <property type="protein sequence ID" value="KAG0649963.1"/>
    <property type="molecule type" value="Genomic_DNA"/>
</dbReference>
<evidence type="ECO:0000313" key="3">
    <source>
        <dbReference type="EMBL" id="KAG0649963.1"/>
    </source>
</evidence>
<protein>
    <submittedName>
        <fullName evidence="3">Pyridoxal reductase</fullName>
    </submittedName>
</protein>
<feature type="domain" description="NADP-dependent oxidoreductase" evidence="2">
    <location>
        <begin position="13"/>
        <end position="309"/>
    </location>
</feature>
<dbReference type="PANTHER" id="PTHR43625:SF78">
    <property type="entry name" value="PYRIDOXAL REDUCTASE-RELATED"/>
    <property type="match status" value="1"/>
</dbReference>
<comment type="caution">
    <text evidence="3">The sequence shown here is derived from an EMBL/GenBank/DDBJ whole genome shotgun (WGS) entry which is preliminary data.</text>
</comment>
<reference evidence="3" key="1">
    <citation type="submission" date="2019-07" db="EMBL/GenBank/DDBJ databases">
        <title>Hyphodiscus hymeniophilus genome sequencing and assembly.</title>
        <authorList>
            <person name="Kramer G."/>
            <person name="Nodwell J."/>
        </authorList>
    </citation>
    <scope>NUCLEOTIDE SEQUENCE</scope>
    <source>
        <strain evidence="3">ATCC 34498</strain>
    </source>
</reference>
<dbReference type="CDD" id="cd19077">
    <property type="entry name" value="AKR_AKR8A1-2"/>
    <property type="match status" value="1"/>
</dbReference>
<accession>A0A9P7AXS7</accession>
<evidence type="ECO:0000313" key="4">
    <source>
        <dbReference type="Proteomes" id="UP000785200"/>
    </source>
</evidence>
<sequence>MPQLVGKEIGSTGYGLMGLTWRPQPQPKEASFKAMKAALEAGCNFWNGGELYGTADFNSLHLLEEYFTKYPEDAEKVVLSIKGGLNNMMPDGSPEGVRKSMDNCLKILNGKKSLDIFEYARVDPKVPIETTLKTLDEEYVKTGKLGAIGLSEVSAATIERAIKVTKIAAVEVEVSLWSMDIFQNGVAETCAKHGIPIAAYSPIGRGMLSGEIKKPEDIPEGDFRRHMPRFQPGTFDKNLELVKELEKIAKQKGCTPAQLAIGWVKHFSEKDGNPTIIPIPGATTEARISENSKDVSLTTQEEAEINEILKSFPIEGGRYGGPGAQLMNG</sequence>
<dbReference type="GO" id="GO:0005737">
    <property type="term" value="C:cytoplasm"/>
    <property type="evidence" value="ECO:0007669"/>
    <property type="project" value="TreeGrafter"/>
</dbReference>
<dbReference type="InterPro" id="IPR036812">
    <property type="entry name" value="NAD(P)_OxRdtase_dom_sf"/>
</dbReference>
<dbReference type="Pfam" id="PF00248">
    <property type="entry name" value="Aldo_ket_red"/>
    <property type="match status" value="1"/>
</dbReference>
<dbReference type="InterPro" id="IPR023210">
    <property type="entry name" value="NADP_OxRdtase_dom"/>
</dbReference>
<dbReference type="SUPFAM" id="SSF51430">
    <property type="entry name" value="NAD(P)-linked oxidoreductase"/>
    <property type="match status" value="1"/>
</dbReference>
<keyword evidence="4" id="KW-1185">Reference proteome</keyword>
<keyword evidence="1" id="KW-0560">Oxidoreductase</keyword>
<dbReference type="Gene3D" id="3.20.20.100">
    <property type="entry name" value="NADP-dependent oxidoreductase domain"/>
    <property type="match status" value="1"/>
</dbReference>
<dbReference type="PANTHER" id="PTHR43625">
    <property type="entry name" value="AFLATOXIN B1 ALDEHYDE REDUCTASE"/>
    <property type="match status" value="1"/>
</dbReference>
<dbReference type="OrthoDB" id="37537at2759"/>
<name>A0A9P7AXS7_9HELO</name>
<dbReference type="GO" id="GO:0016491">
    <property type="term" value="F:oxidoreductase activity"/>
    <property type="evidence" value="ECO:0007669"/>
    <property type="project" value="UniProtKB-KW"/>
</dbReference>
<dbReference type="InterPro" id="IPR050791">
    <property type="entry name" value="Aldo-Keto_reductase"/>
</dbReference>
<proteinExistence type="predicted"/>